<dbReference type="EMBL" id="FNPI01000005">
    <property type="protein sequence ID" value="SDZ00898.1"/>
    <property type="molecule type" value="Genomic_DNA"/>
</dbReference>
<evidence type="ECO:0000313" key="2">
    <source>
        <dbReference type="EMBL" id="SDZ00898.1"/>
    </source>
</evidence>
<evidence type="ECO:0000313" key="3">
    <source>
        <dbReference type="Proteomes" id="UP000198935"/>
    </source>
</evidence>
<protein>
    <submittedName>
        <fullName evidence="2">Uncharacterized protein</fullName>
    </submittedName>
</protein>
<dbReference type="STRING" id="1503961.SAMN05421736_10565"/>
<name>A0A1H3PIR6_9BACI</name>
<dbReference type="Proteomes" id="UP000198935">
    <property type="component" value="Unassembled WGS sequence"/>
</dbReference>
<reference evidence="3" key="1">
    <citation type="submission" date="2016-10" db="EMBL/GenBank/DDBJ databases">
        <authorList>
            <person name="Varghese N."/>
            <person name="Submissions S."/>
        </authorList>
    </citation>
    <scope>NUCLEOTIDE SEQUENCE [LARGE SCALE GENOMIC DNA]</scope>
    <source>
        <strain evidence="3">SP</strain>
    </source>
</reference>
<gene>
    <name evidence="2" type="ORF">SAMN05421736_10565</name>
</gene>
<proteinExistence type="predicted"/>
<dbReference type="InterPro" id="IPR058887">
    <property type="entry name" value="YuzI-like"/>
</dbReference>
<keyword evidence="1" id="KW-1133">Transmembrane helix</keyword>
<accession>A0A1H3PIR6</accession>
<feature type="transmembrane region" description="Helical" evidence="1">
    <location>
        <begin position="48"/>
        <end position="66"/>
    </location>
</feature>
<dbReference type="AlphaFoldDB" id="A0A1H3PIR6"/>
<keyword evidence="1" id="KW-0812">Transmembrane</keyword>
<evidence type="ECO:0000256" key="1">
    <source>
        <dbReference type="SAM" id="Phobius"/>
    </source>
</evidence>
<feature type="transmembrane region" description="Helical" evidence="1">
    <location>
        <begin position="7"/>
        <end position="28"/>
    </location>
</feature>
<sequence>MLFRFIGLFIGFGLAVVGGVSLVAYLNLLTVGYTLADYGLFLLFRVELYVFFLGLVIVWSMIYFPFTKKK</sequence>
<keyword evidence="1" id="KW-0472">Membrane</keyword>
<keyword evidence="3" id="KW-1185">Reference proteome</keyword>
<dbReference type="Pfam" id="PF26135">
    <property type="entry name" value="YuzI"/>
    <property type="match status" value="1"/>
</dbReference>
<organism evidence="2 3">
    <name type="scientific">Evansella caseinilytica</name>
    <dbReference type="NCBI Taxonomy" id="1503961"/>
    <lineage>
        <taxon>Bacteria</taxon>
        <taxon>Bacillati</taxon>
        <taxon>Bacillota</taxon>
        <taxon>Bacilli</taxon>
        <taxon>Bacillales</taxon>
        <taxon>Bacillaceae</taxon>
        <taxon>Evansella</taxon>
    </lineage>
</organism>
<dbReference type="OrthoDB" id="2972455at2"/>